<gene>
    <name evidence="2" type="ORF">CAEBREN_09697</name>
</gene>
<proteinExistence type="predicted"/>
<feature type="domain" description="DUF38" evidence="1">
    <location>
        <begin position="173"/>
        <end position="298"/>
    </location>
</feature>
<dbReference type="PANTHER" id="PTHR23015">
    <property type="entry name" value="UNCHARACTERIZED C.ELEGANS PROTEIN"/>
    <property type="match status" value="1"/>
</dbReference>
<protein>
    <recommendedName>
        <fullName evidence="1">DUF38 domain-containing protein</fullName>
    </recommendedName>
</protein>
<dbReference type="OrthoDB" id="5895774at2759"/>
<dbReference type="GO" id="GO:0045087">
    <property type="term" value="P:innate immune response"/>
    <property type="evidence" value="ECO:0007669"/>
    <property type="project" value="TreeGrafter"/>
</dbReference>
<organism evidence="3">
    <name type="scientific">Caenorhabditis brenneri</name>
    <name type="common">Nematode worm</name>
    <dbReference type="NCBI Taxonomy" id="135651"/>
    <lineage>
        <taxon>Eukaryota</taxon>
        <taxon>Metazoa</taxon>
        <taxon>Ecdysozoa</taxon>
        <taxon>Nematoda</taxon>
        <taxon>Chromadorea</taxon>
        <taxon>Rhabditida</taxon>
        <taxon>Rhabditina</taxon>
        <taxon>Rhabditomorpha</taxon>
        <taxon>Rhabditoidea</taxon>
        <taxon>Rhabditidae</taxon>
        <taxon>Peloderinae</taxon>
        <taxon>Caenorhabditis</taxon>
    </lineage>
</organism>
<evidence type="ECO:0000313" key="3">
    <source>
        <dbReference type="Proteomes" id="UP000008068"/>
    </source>
</evidence>
<evidence type="ECO:0000313" key="2">
    <source>
        <dbReference type="EMBL" id="EGT30247.1"/>
    </source>
</evidence>
<dbReference type="HOGENOM" id="CLU_724075_0_0_1"/>
<evidence type="ECO:0000259" key="1">
    <source>
        <dbReference type="Pfam" id="PF01827"/>
    </source>
</evidence>
<dbReference type="InParanoid" id="G0M6R3"/>
<reference evidence="3" key="1">
    <citation type="submission" date="2011-07" db="EMBL/GenBank/DDBJ databases">
        <authorList>
            <consortium name="Caenorhabditis brenneri Sequencing and Analysis Consortium"/>
            <person name="Wilson R.K."/>
        </authorList>
    </citation>
    <scope>NUCLEOTIDE SEQUENCE [LARGE SCALE GENOMIC DNA]</scope>
    <source>
        <strain evidence="3">PB2801</strain>
    </source>
</reference>
<dbReference type="Pfam" id="PF01827">
    <property type="entry name" value="FTH"/>
    <property type="match status" value="1"/>
</dbReference>
<accession>G0M6R3</accession>
<dbReference type="PANTHER" id="PTHR23015:SF4">
    <property type="entry name" value="DUF38 DOMAIN-CONTAINING PROTEIN-RELATED"/>
    <property type="match status" value="1"/>
</dbReference>
<dbReference type="AlphaFoldDB" id="G0M6R3"/>
<dbReference type="eggNOG" id="ENOG502TKTZ">
    <property type="taxonomic scope" value="Eukaryota"/>
</dbReference>
<dbReference type="InterPro" id="IPR040161">
    <property type="entry name" value="FB224"/>
</dbReference>
<dbReference type="InterPro" id="IPR002900">
    <property type="entry name" value="DUF38/FTH_CAE_spp"/>
</dbReference>
<name>G0M6R3_CAEBE</name>
<sequence length="352" mass="41531">MSNYPSEEIEKKWCFRSTFNAKLSPEVALIFVQHFFPSATIEDVEIHFELFKNEMKNEARRALHKSSLLLSTYISKSFKIYEAIRLCFSLDTSVTIDTKEVKPRLFYNDDNVPERKLSAEYSRERTERLRQSYPTMIGALAHFEELVNQSNVQINRLYVYHHYKYAHRKKIKEFYAGVQQVLNERETELHVEDVTIHVENSEISLSILKQFKSNLLERVLLYTLRKTTSLEILQMEEIVKTEQWKNLAQFYLDGFTVDLSLSQLSHFSYANVEVPKVTIEEILSLRNELIQNPRKFNQRIKTDMPDGLLEALMPFMPSDSLIYLWKGMYLCKNDKKLQFGLDGKSIEFMIDD</sequence>
<keyword evidence="3" id="KW-1185">Reference proteome</keyword>
<dbReference type="Proteomes" id="UP000008068">
    <property type="component" value="Unassembled WGS sequence"/>
</dbReference>
<dbReference type="EMBL" id="GL379786">
    <property type="protein sequence ID" value="EGT30247.1"/>
    <property type="molecule type" value="Genomic_DNA"/>
</dbReference>